<accession>A0A9P7JQV8</accession>
<dbReference type="Proteomes" id="UP000823399">
    <property type="component" value="Unassembled WGS sequence"/>
</dbReference>
<dbReference type="Pfam" id="PF18803">
    <property type="entry name" value="CxC2"/>
    <property type="match status" value="1"/>
</dbReference>
<name>A0A9P7JQV8_9AGAM</name>
<sequence length="958" mass="108686">MVPENKVGDIITNKISLKTNSRKSFLFLQSASDRITQSQNEYLRQWNHKEAPPLDWLCAVCKKDGVYKYCCRTQHQRHPFHHIKTSLIKVGLHIHLAHDGTPCPSSTEYTSDLFDWSDTDENIDYDDYPKGASIPLVADSDHPATTIVDKSRLFEAGLFPASFTRPKTAFTFSVLDDFLLDNLECGTSAMNYYSKIRRLTSSIFPLMVPDRYRELMRTARQWRQCKLYKWHGFAHKDDEPKAGDLALFCPACPQPGINLDLSTGTATQPDNTPSWLFTRTLVMDGNFKAKHLHPVNPSDEVSLMDGLAFMVGDERYKSHLSVAQDCVQKSDCNNHHTVNQANASRQKLEATGIGGCACARHGCFVPHSMVDFQKDGISCVIMFYDINCQYNKSLKDRITSSMYLSIPMGMNIIPGIGFCYVWYASNFIHGTGRIDREIMETLWASLNIISPSARGMGTPHRKEVLDYQMNDSNFMKMIRISELATSGCTNMFWSHMIHCWLTCPAAKFLCRKFKEAARGAEESKLSFQNLNETAHPNMVLLWEVEEALAQANRLEDPTAMDIYEVQLEKAPTRKQQELRLLEAQNCPDHLVTNSLSRRGAATWLATGLTIEESQISPSRDVKRLRRHPTDIQLLRVARLRDKLQTRITSFLEMAPTYLGFGVDVDEPDPPVDRVHNLLDDYSNLDDCDHNPDLDTNHTSLFQPELTIIPLPSNLGMDKCNALDVTDLMKEETALREGQANDALHAIRVHLGDKAVIFRNTVRSAKSQASSTRAWTQVRSVEAAVNLNARIYSKCQLQLAKIPDHDLLKKYLPLKKEHLKASAAVANPNARGQRDTTLAWFWSIDVQGDTSGNDWMTEFYRVNWLQTKALCDRWNEEVVLVKQEMQWSVNFFNHKAKQWRGRRDNAASTGRTGHACYAARQCHIYEELAAHAVDSFQKIIPVIQPEVPVVIQPEVPVIG</sequence>
<dbReference type="EMBL" id="JABBWM010000055">
    <property type="protein sequence ID" value="KAG2100190.1"/>
    <property type="molecule type" value="Genomic_DNA"/>
</dbReference>
<organism evidence="2 3">
    <name type="scientific">Suillus discolor</name>
    <dbReference type="NCBI Taxonomy" id="1912936"/>
    <lineage>
        <taxon>Eukaryota</taxon>
        <taxon>Fungi</taxon>
        <taxon>Dikarya</taxon>
        <taxon>Basidiomycota</taxon>
        <taxon>Agaricomycotina</taxon>
        <taxon>Agaricomycetes</taxon>
        <taxon>Agaricomycetidae</taxon>
        <taxon>Boletales</taxon>
        <taxon>Suillineae</taxon>
        <taxon>Suillaceae</taxon>
        <taxon>Suillus</taxon>
    </lineage>
</organism>
<dbReference type="Pfam" id="PF18758">
    <property type="entry name" value="KDZ"/>
    <property type="match status" value="1"/>
</dbReference>
<protein>
    <recommendedName>
        <fullName evidence="1">CxC2-like cysteine cluster KDZ transposase-associated domain-containing protein</fullName>
    </recommendedName>
</protein>
<reference evidence="2" key="1">
    <citation type="journal article" date="2020" name="New Phytol.">
        <title>Comparative genomics reveals dynamic genome evolution in host specialist ectomycorrhizal fungi.</title>
        <authorList>
            <person name="Lofgren L.A."/>
            <person name="Nguyen N.H."/>
            <person name="Vilgalys R."/>
            <person name="Ruytinx J."/>
            <person name="Liao H.L."/>
            <person name="Branco S."/>
            <person name="Kuo A."/>
            <person name="LaButti K."/>
            <person name="Lipzen A."/>
            <person name="Andreopoulos W."/>
            <person name="Pangilinan J."/>
            <person name="Riley R."/>
            <person name="Hundley H."/>
            <person name="Na H."/>
            <person name="Barry K."/>
            <person name="Grigoriev I.V."/>
            <person name="Stajich J.E."/>
            <person name="Kennedy P.G."/>
        </authorList>
    </citation>
    <scope>NUCLEOTIDE SEQUENCE</scope>
    <source>
        <strain evidence="2">FC423</strain>
    </source>
</reference>
<evidence type="ECO:0000313" key="3">
    <source>
        <dbReference type="Proteomes" id="UP000823399"/>
    </source>
</evidence>
<keyword evidence="3" id="KW-1185">Reference proteome</keyword>
<feature type="domain" description="CxC2-like cysteine cluster KDZ transposase-associated" evidence="1">
    <location>
        <begin position="150"/>
        <end position="201"/>
    </location>
</feature>
<dbReference type="RefSeq" id="XP_041289450.1">
    <property type="nucleotide sequence ID" value="XM_041439920.1"/>
</dbReference>
<dbReference type="GeneID" id="64702179"/>
<evidence type="ECO:0000313" key="2">
    <source>
        <dbReference type="EMBL" id="KAG2100190.1"/>
    </source>
</evidence>
<dbReference type="AlphaFoldDB" id="A0A9P7JQV8"/>
<proteinExistence type="predicted"/>
<comment type="caution">
    <text evidence="2">The sequence shown here is derived from an EMBL/GenBank/DDBJ whole genome shotgun (WGS) entry which is preliminary data.</text>
</comment>
<dbReference type="InterPro" id="IPR041457">
    <property type="entry name" value="CxC2_KDZ-assoc"/>
</dbReference>
<dbReference type="InterPro" id="IPR040521">
    <property type="entry name" value="KDZ"/>
</dbReference>
<gene>
    <name evidence="2" type="ORF">F5147DRAFT_747185</name>
</gene>
<evidence type="ECO:0000259" key="1">
    <source>
        <dbReference type="Pfam" id="PF18803"/>
    </source>
</evidence>